<evidence type="ECO:0000313" key="11">
    <source>
        <dbReference type="Proteomes" id="UP001303373"/>
    </source>
</evidence>
<dbReference type="PANTHER" id="PTHR45747:SF4">
    <property type="entry name" value="HISTONE-LYSINE N-METHYLTRANSFERASE E(Z)"/>
    <property type="match status" value="1"/>
</dbReference>
<gene>
    <name evidence="10" type="ORF">R9X50_00005700</name>
</gene>
<keyword evidence="1" id="KW-0489">Methyltransferase</keyword>
<dbReference type="GO" id="GO:0032259">
    <property type="term" value="P:methylation"/>
    <property type="evidence" value="ECO:0007669"/>
    <property type="project" value="UniProtKB-KW"/>
</dbReference>
<dbReference type="GO" id="GO:0005634">
    <property type="term" value="C:nucleus"/>
    <property type="evidence" value="ECO:0007669"/>
    <property type="project" value="TreeGrafter"/>
</dbReference>
<feature type="compositionally biased region" description="Acidic residues" evidence="7">
    <location>
        <begin position="1275"/>
        <end position="1296"/>
    </location>
</feature>
<dbReference type="Proteomes" id="UP001303373">
    <property type="component" value="Chromosome 1"/>
</dbReference>
<dbReference type="EMBL" id="CP138580">
    <property type="protein sequence ID" value="WPG97283.1"/>
    <property type="molecule type" value="Genomic_DNA"/>
</dbReference>
<dbReference type="InterPro" id="IPR045318">
    <property type="entry name" value="EZH1/2-like"/>
</dbReference>
<accession>A0AAQ3R4M3</accession>
<feature type="region of interest" description="Disordered" evidence="7">
    <location>
        <begin position="278"/>
        <end position="445"/>
    </location>
</feature>
<reference evidence="10 11" key="1">
    <citation type="submission" date="2023-11" db="EMBL/GenBank/DDBJ databases">
        <title>An acidophilic fungus is an integral part of prey digestion in a carnivorous sundew plant.</title>
        <authorList>
            <person name="Tsai I.J."/>
        </authorList>
    </citation>
    <scope>NUCLEOTIDE SEQUENCE [LARGE SCALE GENOMIC DNA]</scope>
    <source>
        <strain evidence="10">169a</strain>
    </source>
</reference>
<dbReference type="Pfam" id="PF00856">
    <property type="entry name" value="SET"/>
    <property type="match status" value="1"/>
</dbReference>
<feature type="region of interest" description="Disordered" evidence="7">
    <location>
        <begin position="1151"/>
        <end position="1173"/>
    </location>
</feature>
<dbReference type="GO" id="GO:0003682">
    <property type="term" value="F:chromatin binding"/>
    <property type="evidence" value="ECO:0007669"/>
    <property type="project" value="TreeGrafter"/>
</dbReference>
<protein>
    <submittedName>
        <fullName evidence="10">Uncharacterized protein</fullName>
    </submittedName>
</protein>
<name>A0AAQ3R4M3_9PEZI</name>
<evidence type="ECO:0000256" key="2">
    <source>
        <dbReference type="ARBA" id="ARBA00022679"/>
    </source>
</evidence>
<feature type="compositionally biased region" description="Polar residues" evidence="7">
    <location>
        <begin position="28"/>
        <end position="52"/>
    </location>
</feature>
<feature type="domain" description="SET" evidence="8">
    <location>
        <begin position="1023"/>
        <end position="1144"/>
    </location>
</feature>
<feature type="compositionally biased region" description="Basic and acidic residues" evidence="7">
    <location>
        <begin position="415"/>
        <end position="424"/>
    </location>
</feature>
<feature type="compositionally biased region" description="Basic and acidic residues" evidence="7">
    <location>
        <begin position="390"/>
        <end position="406"/>
    </location>
</feature>
<feature type="compositionally biased region" description="Polar residues" evidence="7">
    <location>
        <begin position="146"/>
        <end position="157"/>
    </location>
</feature>
<feature type="compositionally biased region" description="Polar residues" evidence="7">
    <location>
        <begin position="426"/>
        <end position="444"/>
    </location>
</feature>
<feature type="compositionally biased region" description="Acidic residues" evidence="7">
    <location>
        <begin position="1304"/>
        <end position="1317"/>
    </location>
</feature>
<dbReference type="PANTHER" id="PTHR45747">
    <property type="entry name" value="HISTONE-LYSINE N-METHYLTRANSFERASE E(Z)"/>
    <property type="match status" value="1"/>
</dbReference>
<keyword evidence="11" id="KW-1185">Reference proteome</keyword>
<feature type="compositionally biased region" description="Basic residues" evidence="7">
    <location>
        <begin position="1322"/>
        <end position="1336"/>
    </location>
</feature>
<evidence type="ECO:0000256" key="1">
    <source>
        <dbReference type="ARBA" id="ARBA00022603"/>
    </source>
</evidence>
<evidence type="ECO:0000259" key="9">
    <source>
        <dbReference type="PROSITE" id="PS51633"/>
    </source>
</evidence>
<feature type="compositionally biased region" description="Polar residues" evidence="7">
    <location>
        <begin position="282"/>
        <end position="300"/>
    </location>
</feature>
<keyword evidence="3" id="KW-0949">S-adenosyl-L-methionine</keyword>
<evidence type="ECO:0000256" key="4">
    <source>
        <dbReference type="ARBA" id="ARBA00023015"/>
    </source>
</evidence>
<dbReference type="SMART" id="SM00317">
    <property type="entry name" value="SET"/>
    <property type="match status" value="1"/>
</dbReference>
<evidence type="ECO:0000256" key="3">
    <source>
        <dbReference type="ARBA" id="ARBA00022691"/>
    </source>
</evidence>
<dbReference type="Gene3D" id="2.170.270.10">
    <property type="entry name" value="SET domain"/>
    <property type="match status" value="1"/>
</dbReference>
<feature type="compositionally biased region" description="Basic and acidic residues" evidence="7">
    <location>
        <begin position="373"/>
        <end position="383"/>
    </location>
</feature>
<dbReference type="Pfam" id="PF18264">
    <property type="entry name" value="preSET_CXC"/>
    <property type="match status" value="1"/>
</dbReference>
<dbReference type="GO" id="GO:0031507">
    <property type="term" value="P:heterochromatin formation"/>
    <property type="evidence" value="ECO:0007669"/>
    <property type="project" value="TreeGrafter"/>
</dbReference>
<dbReference type="InterPro" id="IPR041355">
    <property type="entry name" value="Pre-SET_CXC"/>
</dbReference>
<feature type="compositionally biased region" description="Basic and acidic residues" evidence="7">
    <location>
        <begin position="1195"/>
        <end position="1204"/>
    </location>
</feature>
<proteinExistence type="predicted"/>
<keyword evidence="5" id="KW-0804">Transcription</keyword>
<dbReference type="InterPro" id="IPR046341">
    <property type="entry name" value="SET_dom_sf"/>
</dbReference>
<dbReference type="PROSITE" id="PS50280">
    <property type="entry name" value="SET"/>
    <property type="match status" value="1"/>
</dbReference>
<feature type="compositionally biased region" description="Basic and acidic residues" evidence="7">
    <location>
        <begin position="133"/>
        <end position="142"/>
    </location>
</feature>
<feature type="region of interest" description="Disordered" evidence="7">
    <location>
        <begin position="889"/>
        <end position="908"/>
    </location>
</feature>
<evidence type="ECO:0000256" key="5">
    <source>
        <dbReference type="ARBA" id="ARBA00023163"/>
    </source>
</evidence>
<feature type="compositionally biased region" description="Basic and acidic residues" evidence="7">
    <location>
        <begin position="212"/>
        <end position="237"/>
    </location>
</feature>
<comment type="catalytic activity">
    <reaction evidence="6">
        <text>L-lysyl(27)-[histone H3] + 3 S-adenosyl-L-methionine = N(6),N(6),N(6)-trimethyl-L-lysyl(27)-[histone H3] + 3 S-adenosyl-L-homocysteine + 3 H(+)</text>
        <dbReference type="Rhea" id="RHEA:60292"/>
        <dbReference type="Rhea" id="RHEA-COMP:15535"/>
        <dbReference type="Rhea" id="RHEA-COMP:15548"/>
        <dbReference type="ChEBI" id="CHEBI:15378"/>
        <dbReference type="ChEBI" id="CHEBI:29969"/>
        <dbReference type="ChEBI" id="CHEBI:57856"/>
        <dbReference type="ChEBI" id="CHEBI:59789"/>
        <dbReference type="ChEBI" id="CHEBI:61961"/>
        <dbReference type="EC" id="2.1.1.356"/>
    </reaction>
</comment>
<feature type="compositionally biased region" description="Acidic residues" evidence="7">
    <location>
        <begin position="1226"/>
        <end position="1239"/>
    </location>
</feature>
<feature type="compositionally biased region" description="Basic residues" evidence="7">
    <location>
        <begin position="1161"/>
        <end position="1170"/>
    </location>
</feature>
<dbReference type="PROSITE" id="PS51633">
    <property type="entry name" value="CXC"/>
    <property type="match status" value="1"/>
</dbReference>
<keyword evidence="2" id="KW-0808">Transferase</keyword>
<evidence type="ECO:0000313" key="10">
    <source>
        <dbReference type="EMBL" id="WPG97283.1"/>
    </source>
</evidence>
<keyword evidence="4" id="KW-0805">Transcription regulation</keyword>
<evidence type="ECO:0000256" key="6">
    <source>
        <dbReference type="ARBA" id="ARBA00048568"/>
    </source>
</evidence>
<feature type="region of interest" description="Disordered" evidence="7">
    <location>
        <begin position="1195"/>
        <end position="1336"/>
    </location>
</feature>
<feature type="compositionally biased region" description="Basic residues" evidence="7">
    <location>
        <begin position="1205"/>
        <end position="1221"/>
    </location>
</feature>
<dbReference type="InterPro" id="IPR001214">
    <property type="entry name" value="SET_dom"/>
</dbReference>
<feature type="compositionally biased region" description="Polar residues" evidence="7">
    <location>
        <begin position="108"/>
        <end position="124"/>
    </location>
</feature>
<dbReference type="InterPro" id="IPR026489">
    <property type="entry name" value="CXC_dom"/>
</dbReference>
<organism evidence="10 11">
    <name type="scientific">Acrodontium crateriforme</name>
    <dbReference type="NCBI Taxonomy" id="150365"/>
    <lineage>
        <taxon>Eukaryota</taxon>
        <taxon>Fungi</taxon>
        <taxon>Dikarya</taxon>
        <taxon>Ascomycota</taxon>
        <taxon>Pezizomycotina</taxon>
        <taxon>Dothideomycetes</taxon>
        <taxon>Dothideomycetidae</taxon>
        <taxon>Mycosphaerellales</taxon>
        <taxon>Teratosphaeriaceae</taxon>
        <taxon>Acrodontium</taxon>
    </lineage>
</organism>
<feature type="compositionally biased region" description="Low complexity" evidence="7">
    <location>
        <begin position="248"/>
        <end position="258"/>
    </location>
</feature>
<evidence type="ECO:0000256" key="7">
    <source>
        <dbReference type="SAM" id="MobiDB-lite"/>
    </source>
</evidence>
<feature type="region of interest" description="Disordered" evidence="7">
    <location>
        <begin position="1"/>
        <end position="265"/>
    </location>
</feature>
<sequence length="1336" mass="148443">MSSRQTATLSMDGREIIDLVGDDENNLVRPSQSHSGASDQQRAATKASTNERSPTRGRILASNKSNSFLQNAASTAGNPIQPTSANSTIPFQNGALPSAKQGLGKNPVSASQREMGRTSDNIPPSSGFVRPRGLKEHHERPKSFTGGRSSMAASQGSLKRARQQDLATAEELSPKSKKQKSSSAPISLETRLKERTSILGAFSGRQSGSWKSSKDQPIDLTGDETRVVEESDDEHVARPVVSRMEPLSSSNSQPSSSKKVVESKSRFLDSMHSLAQKFLGSHDTSYQKTATEQPEVQGQADSLRGRPSQNLDPRKKHNVNLQDESDRENSAVRKRKRTPPASPDHTGASNNELEDTFEISKQKQTPSAVETRLNGEKHIDTARSFDTQEYDSHSRIEVEASAKSDDDPGYVSYESAHRTEEKEPIQATSSAAATNNQEANSTEKSLTDAISSVVSSSFEIFSNRSRSSGPEANGIRKLLRPVVMASEMDTTALEAQATTEASNDSSFLDDGIDTQRVAPSAQMIHEKVMIDAAFEMSNLTLSNRVESLVSKYLDEMSGDNEHYTRAMLKRARLCTEMPTLEQMRTCAPGEKPYDFAGFKPLKAANSKTATGKDEVKFIIAKPSSGGGRSAVKWSRVYYVAPLNTFKSEDTMPAYSHYVTVKHNFLARNERTMYHWPYFGDDFDFNEAQSLRETYAVDIDRRQRKLVQLLQAQRYEEYVESTLSDLSISWTDILRFLLEPKPDVGSDPDAIRALKIRDNFCREDFVRKSRRSYFVLSSLPPSTPANLSKAAVLCEGFQKLTKLSLWHVARRHLFDSVPAEPIEDAEDMAELTCKLCLRWICPHHGEIWERAVEEPSSDQSDSPDNENAIATDIINPPKIDRRIRVAFPANEASAEPAEAEPKRDRRHPKHWNGFVHNAEEREPFYPCHHPGVACEDAVCTCFMLKIPCEKTCDCSKNCSRKWQGCACRRKGRKLCYDDETCACYQLGRECDPDLCGPCGACTVLDPVNLDNPPAGTCRNVSLQRGVAKHTIMGDSVIHGLGLYAGEDIASHEFIGEYKGEIITKNEADRRGAVYNYQKLSYLFSLNASQEIDSTYFGNKIRFINHAGHGQENLYPRIQMVNTEHRIGLYACRAISTGEELFFDYGPEFPDEQLGGNGTKASNNRKAKKSTPHVRNANLVRDEFYSIEQEKDEYGNLRARKVERGGRGKRGSARSGGGRRPRSRTAIQEDDEDEQEEDEEEAVKPAPAKNVGRASSIAPIAVNIPNSSDRVHATSEAEAEDDEDEEDVFEPQDEDSVDDSAASEASADESIDDSNDSNEDMPTRRRLHRRTTQGGRKT</sequence>
<feature type="domain" description="CXC" evidence="9">
    <location>
        <begin position="901"/>
        <end position="1020"/>
    </location>
</feature>
<feature type="compositionally biased region" description="Polar residues" evidence="7">
    <location>
        <begin position="62"/>
        <end position="91"/>
    </location>
</feature>
<evidence type="ECO:0000259" key="8">
    <source>
        <dbReference type="PROSITE" id="PS50280"/>
    </source>
</evidence>
<dbReference type="GO" id="GO:0140951">
    <property type="term" value="F:histone H3K27 trimethyltransferase activity"/>
    <property type="evidence" value="ECO:0007669"/>
    <property type="project" value="UniProtKB-EC"/>
</dbReference>
<dbReference type="SUPFAM" id="SSF82199">
    <property type="entry name" value="SET domain"/>
    <property type="match status" value="1"/>
</dbReference>